<dbReference type="CDD" id="cd16830">
    <property type="entry name" value="HemS-like_N"/>
    <property type="match status" value="1"/>
</dbReference>
<keyword evidence="3" id="KW-1185">Reference proteome</keyword>
<dbReference type="InterPro" id="IPR053733">
    <property type="entry name" value="Heme_Transport_Util_sf"/>
</dbReference>
<dbReference type="RefSeq" id="WP_049643424.1">
    <property type="nucleotide sequence ID" value="NZ_LFTY01000002.1"/>
</dbReference>
<feature type="domain" description="Haemin-degrading HemS/ChuX" evidence="1">
    <location>
        <begin position="206"/>
        <end position="339"/>
    </location>
</feature>
<dbReference type="CDD" id="cd16831">
    <property type="entry name" value="HemS-like_C"/>
    <property type="match status" value="1"/>
</dbReference>
<reference evidence="2 3" key="1">
    <citation type="submission" date="2015-06" db="EMBL/GenBank/DDBJ databases">
        <title>Draft genome sequence of an Alphaproteobacteria species associated to the Mediterranean sponge Oscarella lobularis.</title>
        <authorList>
            <person name="Jourda C."/>
            <person name="Santini S."/>
            <person name="Claverie J.-M."/>
        </authorList>
    </citation>
    <scope>NUCLEOTIDE SEQUENCE [LARGE SCALE GENOMIC DNA]</scope>
    <source>
        <strain evidence="2">IGS</strain>
    </source>
</reference>
<feature type="domain" description="Haemin-degrading HemS/ChuX" evidence="1">
    <location>
        <begin position="28"/>
        <end position="151"/>
    </location>
</feature>
<gene>
    <name evidence="2" type="ORF">AIOL_002693</name>
</gene>
<dbReference type="Gene3D" id="3.40.1570.10">
    <property type="entry name" value="HemS/ChuS/ChuX like domains"/>
    <property type="match status" value="2"/>
</dbReference>
<proteinExistence type="predicted"/>
<dbReference type="AlphaFoldDB" id="A0A0J9E4Q4"/>
<accession>A0A0J9E4Q4</accession>
<dbReference type="SUPFAM" id="SSF144064">
    <property type="entry name" value="Heme iron utilization protein-like"/>
    <property type="match status" value="1"/>
</dbReference>
<dbReference type="Pfam" id="PF05171">
    <property type="entry name" value="HemS"/>
    <property type="match status" value="2"/>
</dbReference>
<comment type="caution">
    <text evidence="2">The sequence shown here is derived from an EMBL/GenBank/DDBJ whole genome shotgun (WGS) entry which is preliminary data.</text>
</comment>
<organism evidence="2 3">
    <name type="scientific">Candidatus Rhodobacter oscarellae</name>
    <dbReference type="NCBI Taxonomy" id="1675527"/>
    <lineage>
        <taxon>Bacteria</taxon>
        <taxon>Pseudomonadati</taxon>
        <taxon>Pseudomonadota</taxon>
        <taxon>Alphaproteobacteria</taxon>
        <taxon>Rhodobacterales</taxon>
        <taxon>Rhodobacter group</taxon>
        <taxon>Rhodobacter</taxon>
    </lineage>
</organism>
<evidence type="ECO:0000259" key="1">
    <source>
        <dbReference type="Pfam" id="PF05171"/>
    </source>
</evidence>
<evidence type="ECO:0000313" key="3">
    <source>
        <dbReference type="Proteomes" id="UP000037178"/>
    </source>
</evidence>
<dbReference type="Proteomes" id="UP000037178">
    <property type="component" value="Unassembled WGS sequence"/>
</dbReference>
<dbReference type="OrthoDB" id="316630at2"/>
<dbReference type="STRING" id="1675527.AIOL_002693"/>
<dbReference type="PATRIC" id="fig|1675527.3.peg.2821"/>
<evidence type="ECO:0000313" key="2">
    <source>
        <dbReference type="EMBL" id="KMW57726.1"/>
    </source>
</evidence>
<dbReference type="InterPro" id="IPR007845">
    <property type="entry name" value="HemS/ChuX_dom"/>
</dbReference>
<protein>
    <submittedName>
        <fullName evidence="2">Hemin transport protein HmuS</fullName>
    </submittedName>
</protein>
<dbReference type="GO" id="GO:0006826">
    <property type="term" value="P:iron ion transport"/>
    <property type="evidence" value="ECO:0007669"/>
    <property type="project" value="InterPro"/>
</dbReference>
<dbReference type="EMBL" id="LFTY01000002">
    <property type="protein sequence ID" value="KMW57726.1"/>
    <property type="molecule type" value="Genomic_DNA"/>
</dbReference>
<name>A0A0J9E4Q4_9RHOB</name>
<sequence length="347" mass="38955">MKLTAADIRALRADDPKSRERDFAEKHKLSEAQLLAAYTGHGVTRIKSDIDKLMAVAEGLGEVMALTRNASCVHEKVGRYGNYRGGGHAAMVFNREIDLRMFPSHWQHAFMVEKQLDNGMRRSIQVFDAAGDAVHKIFLRESSDLNVWKSAQVALSTDVQSPELSVEPRVPTEPAKYAPENVENLRERWSRMTDSHQFMMFSKKLGMNRLGAYRCVGEPWTRRLRPEAINQALTLAAQDGIQVMVFVGNRGCIQIHSGPVQNLRSMGPWQNVLDPGFDLHLRLDHIAEVWSATKPSAKGDVVSVEAFDKDGMLIAMMFGTGPEWDVNDRPRWDAMVAELPGLQEEMA</sequence>